<feature type="signal peptide" evidence="1">
    <location>
        <begin position="1"/>
        <end position="19"/>
    </location>
</feature>
<keyword evidence="3" id="KW-1185">Reference proteome</keyword>
<dbReference type="EMBL" id="JAGIOP010000002">
    <property type="protein sequence ID" value="MBP2454265.1"/>
    <property type="molecule type" value="Genomic_DNA"/>
</dbReference>
<dbReference type="RefSeq" id="WP_209919516.1">
    <property type="nucleotide sequence ID" value="NZ_JAGIOP010000002.1"/>
</dbReference>
<reference evidence="2 3" key="1">
    <citation type="submission" date="2021-03" db="EMBL/GenBank/DDBJ databases">
        <title>Sequencing the genomes of 1000 actinobacteria strains.</title>
        <authorList>
            <person name="Klenk H.-P."/>
        </authorList>
    </citation>
    <scope>NUCLEOTIDE SEQUENCE [LARGE SCALE GENOMIC DNA]</scope>
    <source>
        <strain evidence="2 3">DSM 46713</strain>
    </source>
</reference>
<keyword evidence="1" id="KW-0732">Signal</keyword>
<organism evidence="2 3">
    <name type="scientific">Mycolicibacterium lutetiense</name>
    <dbReference type="NCBI Taxonomy" id="1641992"/>
    <lineage>
        <taxon>Bacteria</taxon>
        <taxon>Bacillati</taxon>
        <taxon>Actinomycetota</taxon>
        <taxon>Actinomycetes</taxon>
        <taxon>Mycobacteriales</taxon>
        <taxon>Mycobacteriaceae</taxon>
        <taxon>Mycolicibacterium</taxon>
    </lineage>
</organism>
<name>A0ABS4ZXM1_9MYCO</name>
<comment type="caution">
    <text evidence="2">The sequence shown here is derived from an EMBL/GenBank/DDBJ whole genome shotgun (WGS) entry which is preliminary data.</text>
</comment>
<dbReference type="Proteomes" id="UP000694460">
    <property type="component" value="Unassembled WGS sequence"/>
</dbReference>
<accession>A0ABS4ZXM1</accession>
<evidence type="ECO:0000313" key="2">
    <source>
        <dbReference type="EMBL" id="MBP2454265.1"/>
    </source>
</evidence>
<sequence>MTKLAKVLMAGAVAGSVLVGCSPAITGGDTKCKDFIGQDEKTQNEAVAKMLKDEKGADAAQLEITGTRLAVQTFCQTVGKQDSKIKEAPHLS</sequence>
<gene>
    <name evidence="2" type="ORF">JOF57_004178</name>
</gene>
<evidence type="ECO:0000256" key="1">
    <source>
        <dbReference type="SAM" id="SignalP"/>
    </source>
</evidence>
<protein>
    <submittedName>
        <fullName evidence="2">Acid stress chaperone HdeA</fullName>
    </submittedName>
</protein>
<dbReference type="PROSITE" id="PS51257">
    <property type="entry name" value="PROKAR_LIPOPROTEIN"/>
    <property type="match status" value="1"/>
</dbReference>
<evidence type="ECO:0000313" key="3">
    <source>
        <dbReference type="Proteomes" id="UP000694460"/>
    </source>
</evidence>
<feature type="chain" id="PRO_5045167408" evidence="1">
    <location>
        <begin position="20"/>
        <end position="92"/>
    </location>
</feature>
<proteinExistence type="predicted"/>